<dbReference type="SUPFAM" id="SSF160631">
    <property type="entry name" value="SMI1/KNR4-like"/>
    <property type="match status" value="1"/>
</dbReference>
<dbReference type="AlphaFoldDB" id="A0A368VI57"/>
<name>A0A368VI57_9BACL</name>
<dbReference type="Gene3D" id="3.40.1580.10">
    <property type="entry name" value="SMI1/KNR4-like"/>
    <property type="match status" value="1"/>
</dbReference>
<gene>
    <name evidence="2" type="ORF">DFP97_1356</name>
</gene>
<dbReference type="InterPro" id="IPR037883">
    <property type="entry name" value="Knr4/Smi1-like_sf"/>
</dbReference>
<keyword evidence="3" id="KW-1185">Reference proteome</keyword>
<protein>
    <submittedName>
        <fullName evidence="2">SMI1/KNR4 family protein SUKH-1</fullName>
    </submittedName>
</protein>
<proteinExistence type="predicted"/>
<dbReference type="SMART" id="SM00860">
    <property type="entry name" value="SMI1_KNR4"/>
    <property type="match status" value="1"/>
</dbReference>
<evidence type="ECO:0000313" key="2">
    <source>
        <dbReference type="EMBL" id="RCW40344.1"/>
    </source>
</evidence>
<organism evidence="2 3">
    <name type="scientific">Paenibacillus prosopidis</name>
    <dbReference type="NCBI Taxonomy" id="630520"/>
    <lineage>
        <taxon>Bacteria</taxon>
        <taxon>Bacillati</taxon>
        <taxon>Bacillota</taxon>
        <taxon>Bacilli</taxon>
        <taxon>Bacillales</taxon>
        <taxon>Paenibacillaceae</taxon>
        <taxon>Paenibacillus</taxon>
    </lineage>
</organism>
<accession>A0A368VI57</accession>
<comment type="caution">
    <text evidence="2">The sequence shown here is derived from an EMBL/GenBank/DDBJ whole genome shotgun (WGS) entry which is preliminary data.</text>
</comment>
<feature type="domain" description="Knr4/Smi1-like" evidence="1">
    <location>
        <begin position="42"/>
        <end position="162"/>
    </location>
</feature>
<dbReference type="Pfam" id="PF09346">
    <property type="entry name" value="SMI1_KNR4"/>
    <property type="match status" value="1"/>
</dbReference>
<reference evidence="2 3" key="1">
    <citation type="submission" date="2018-07" db="EMBL/GenBank/DDBJ databases">
        <title>Genomic Encyclopedia of Type Strains, Phase III (KMG-III): the genomes of soil and plant-associated and newly described type strains.</title>
        <authorList>
            <person name="Whitman W."/>
        </authorList>
    </citation>
    <scope>NUCLEOTIDE SEQUENCE [LARGE SCALE GENOMIC DNA]</scope>
    <source>
        <strain evidence="2 3">CECT 7506</strain>
    </source>
</reference>
<evidence type="ECO:0000259" key="1">
    <source>
        <dbReference type="SMART" id="SM00860"/>
    </source>
</evidence>
<dbReference type="EMBL" id="QPJD01000035">
    <property type="protein sequence ID" value="RCW40344.1"/>
    <property type="molecule type" value="Genomic_DNA"/>
</dbReference>
<dbReference type="RefSeq" id="WP_181873733.1">
    <property type="nucleotide sequence ID" value="NZ_QPJD01000035.1"/>
</dbReference>
<sequence>MIDSLVELTLDAFKKRLNEENSLLVQREWGYTENLVCYFFPAATIEEIVEFQNEHNIKFPVDFKLFLLLHNGVQLFCHPKYGDGFEIFGLLEIYQHYIEYNYRDLIPDGWFPIGSDNGDILFINSKDYTDNQRENSYLYWSEKLFVDNAKEIGLNFERWFERFLMYNGDLFWVWGKEKPYHYYGRLKQHLLNIEKYHK</sequence>
<evidence type="ECO:0000313" key="3">
    <source>
        <dbReference type="Proteomes" id="UP000252415"/>
    </source>
</evidence>
<dbReference type="Proteomes" id="UP000252415">
    <property type="component" value="Unassembled WGS sequence"/>
</dbReference>
<dbReference type="InterPro" id="IPR018958">
    <property type="entry name" value="Knr4/Smi1-like_dom"/>
</dbReference>